<dbReference type="EMBL" id="RBNR01000174">
    <property type="protein sequence ID" value="RML43470.1"/>
    <property type="molecule type" value="Genomic_DNA"/>
</dbReference>
<organism evidence="1 2">
    <name type="scientific">Pseudomonas syringae pv. ribicola</name>
    <dbReference type="NCBI Taxonomy" id="55398"/>
    <lineage>
        <taxon>Bacteria</taxon>
        <taxon>Pseudomonadati</taxon>
        <taxon>Pseudomonadota</taxon>
        <taxon>Gammaproteobacteria</taxon>
        <taxon>Pseudomonadales</taxon>
        <taxon>Pseudomonadaceae</taxon>
        <taxon>Pseudomonas</taxon>
    </lineage>
</organism>
<gene>
    <name evidence="1" type="ORF">ALQ95_03632</name>
</gene>
<comment type="caution">
    <text evidence="1">The sequence shown here is derived from an EMBL/GenBank/DDBJ whole genome shotgun (WGS) entry which is preliminary data.</text>
</comment>
<dbReference type="AlphaFoldDB" id="A0A3M2VW40"/>
<name>A0A3M2VW40_PSESI</name>
<protein>
    <submittedName>
        <fullName evidence="1">Uncharacterized protein</fullName>
    </submittedName>
</protein>
<dbReference type="Proteomes" id="UP000280292">
    <property type="component" value="Unassembled WGS sequence"/>
</dbReference>
<evidence type="ECO:0000313" key="2">
    <source>
        <dbReference type="Proteomes" id="UP000280292"/>
    </source>
</evidence>
<proteinExistence type="predicted"/>
<accession>A0A3M2VW40</accession>
<evidence type="ECO:0000313" key="1">
    <source>
        <dbReference type="EMBL" id="RML43470.1"/>
    </source>
</evidence>
<sequence>MRRHTSDFVRLIWSYLLSIYQASSHPTVNGNHLGFLLLDEPGQHSMATKSQQALFQLLSSEKGLQSIVAASFDDSEATYKEATSNVEFKLIQLGDKSILPIDDADNI</sequence>
<reference evidence="1 2" key="1">
    <citation type="submission" date="2018-08" db="EMBL/GenBank/DDBJ databases">
        <title>Recombination of ecologically and evolutionarily significant loci maintains genetic cohesion in the Pseudomonas syringae species complex.</title>
        <authorList>
            <person name="Dillon M."/>
            <person name="Thakur S."/>
            <person name="Almeida R.N.D."/>
            <person name="Weir B.S."/>
            <person name="Guttman D.S."/>
        </authorList>
    </citation>
    <scope>NUCLEOTIDE SEQUENCE [LARGE SCALE GENOMIC DNA]</scope>
    <source>
        <strain evidence="1 2">ICMP 3883</strain>
    </source>
</reference>